<keyword evidence="1" id="KW-0472">Membrane</keyword>
<dbReference type="Proteomes" id="UP000823588">
    <property type="component" value="Unassembled WGS sequence"/>
</dbReference>
<keyword evidence="1" id="KW-1133">Transmembrane helix</keyword>
<sequence length="78" mass="8191">MKIPKLDIRELFTSAVVVVVIIALLQYFGGLLVTAPGQIDPTGLAIIGILFVLISALIAIITANTSLPTPDWATGSDE</sequence>
<organism evidence="2 3">
    <name type="scientific">Halorubrum alkaliphilum</name>
    <dbReference type="NCBI Taxonomy" id="261290"/>
    <lineage>
        <taxon>Archaea</taxon>
        <taxon>Methanobacteriati</taxon>
        <taxon>Methanobacteriota</taxon>
        <taxon>Stenosarchaea group</taxon>
        <taxon>Halobacteria</taxon>
        <taxon>Halobacteriales</taxon>
        <taxon>Haloferacaceae</taxon>
        <taxon>Halorubrum</taxon>
    </lineage>
</organism>
<protein>
    <submittedName>
        <fullName evidence="2">Uncharacterized protein</fullName>
    </submittedName>
</protein>
<evidence type="ECO:0000256" key="1">
    <source>
        <dbReference type="SAM" id="Phobius"/>
    </source>
</evidence>
<comment type="caution">
    <text evidence="2">The sequence shown here is derived from an EMBL/GenBank/DDBJ whole genome shotgun (WGS) entry which is preliminary data.</text>
</comment>
<dbReference type="EMBL" id="JAGGKQ010000004">
    <property type="protein sequence ID" value="MBP1921853.1"/>
    <property type="molecule type" value="Genomic_DNA"/>
</dbReference>
<keyword evidence="1" id="KW-0812">Transmembrane</keyword>
<dbReference type="AlphaFoldDB" id="A0A8T4GCL6"/>
<proteinExistence type="predicted"/>
<dbReference type="OrthoDB" id="350796at2157"/>
<reference evidence="2" key="1">
    <citation type="submission" date="2021-03" db="EMBL/GenBank/DDBJ databases">
        <title>Genomic Encyclopedia of Type Strains, Phase IV (KMG-IV): sequencing the most valuable type-strain genomes for metagenomic binning, comparative biology and taxonomic classification.</title>
        <authorList>
            <person name="Goeker M."/>
        </authorList>
    </citation>
    <scope>NUCLEOTIDE SEQUENCE</scope>
    <source>
        <strain evidence="2">DSM 23564</strain>
    </source>
</reference>
<evidence type="ECO:0000313" key="2">
    <source>
        <dbReference type="EMBL" id="MBP1921853.1"/>
    </source>
</evidence>
<accession>A0A8T4GCL6</accession>
<keyword evidence="3" id="KW-1185">Reference proteome</keyword>
<evidence type="ECO:0000313" key="3">
    <source>
        <dbReference type="Proteomes" id="UP000823588"/>
    </source>
</evidence>
<feature type="transmembrane region" description="Helical" evidence="1">
    <location>
        <begin position="12"/>
        <end position="32"/>
    </location>
</feature>
<gene>
    <name evidence="2" type="ORF">J2751_000850</name>
</gene>
<name>A0A8T4GCL6_9EURY</name>
<feature type="transmembrane region" description="Helical" evidence="1">
    <location>
        <begin position="44"/>
        <end position="63"/>
    </location>
</feature>
<dbReference type="RefSeq" id="WP_209483457.1">
    <property type="nucleotide sequence ID" value="NZ_JAGGKQ010000004.1"/>
</dbReference>